<dbReference type="GO" id="GO:0030288">
    <property type="term" value="C:outer membrane-bounded periplasmic space"/>
    <property type="evidence" value="ECO:0007669"/>
    <property type="project" value="InterPro"/>
</dbReference>
<dbReference type="NCBIfam" id="TIGR01276">
    <property type="entry name" value="thiB"/>
    <property type="match status" value="1"/>
</dbReference>
<evidence type="ECO:0000256" key="4">
    <source>
        <dbReference type="ARBA" id="ARBA00022448"/>
    </source>
</evidence>
<name>A0A2S8S8L3_9RHOB</name>
<comment type="caution">
    <text evidence="8">The sequence shown here is derived from an EMBL/GenBank/DDBJ whole genome shotgun (WGS) entry which is preliminary data.</text>
</comment>
<feature type="chain" id="PRO_5015468673" description="Thiamine-binding periplasmic protein" evidence="7">
    <location>
        <begin position="32"/>
        <end position="342"/>
    </location>
</feature>
<dbReference type="NCBIfam" id="TIGR01254">
    <property type="entry name" value="sfuA"/>
    <property type="match status" value="1"/>
</dbReference>
<dbReference type="Proteomes" id="UP000238338">
    <property type="component" value="Unassembled WGS sequence"/>
</dbReference>
<dbReference type="CDD" id="cd13545">
    <property type="entry name" value="PBP2_TbpA"/>
    <property type="match status" value="1"/>
</dbReference>
<dbReference type="SUPFAM" id="SSF53850">
    <property type="entry name" value="Periplasmic binding protein-like II"/>
    <property type="match status" value="1"/>
</dbReference>
<keyword evidence="5 7" id="KW-0732">Signal</keyword>
<dbReference type="InterPro" id="IPR006059">
    <property type="entry name" value="SBP"/>
</dbReference>
<proteinExistence type="inferred from homology"/>
<comment type="similarity">
    <text evidence="2">Belongs to the bacterial solute-binding protein 1 family.</text>
</comment>
<evidence type="ECO:0000313" key="9">
    <source>
        <dbReference type="Proteomes" id="UP000238338"/>
    </source>
</evidence>
<accession>A0A2S8S8L3</accession>
<dbReference type="GO" id="GO:0030975">
    <property type="term" value="F:thiamine binding"/>
    <property type="evidence" value="ECO:0007669"/>
    <property type="project" value="InterPro"/>
</dbReference>
<keyword evidence="6" id="KW-0574">Periplasm</keyword>
<dbReference type="InterPro" id="IPR005948">
    <property type="entry name" value="ThiB-like"/>
</dbReference>
<organism evidence="8 9">
    <name type="scientific">Albidovulum denitrificans</name>
    <dbReference type="NCBI Taxonomy" id="404881"/>
    <lineage>
        <taxon>Bacteria</taxon>
        <taxon>Pseudomonadati</taxon>
        <taxon>Pseudomonadota</taxon>
        <taxon>Alphaproteobacteria</taxon>
        <taxon>Rhodobacterales</taxon>
        <taxon>Paracoccaceae</taxon>
        <taxon>Albidovulum</taxon>
    </lineage>
</organism>
<dbReference type="GO" id="GO:0030976">
    <property type="term" value="F:thiamine pyrophosphate binding"/>
    <property type="evidence" value="ECO:0007669"/>
    <property type="project" value="TreeGrafter"/>
</dbReference>
<evidence type="ECO:0000256" key="6">
    <source>
        <dbReference type="ARBA" id="ARBA00022764"/>
    </source>
</evidence>
<evidence type="ECO:0000256" key="2">
    <source>
        <dbReference type="ARBA" id="ARBA00008520"/>
    </source>
</evidence>
<protein>
    <recommendedName>
        <fullName evidence="3">Thiamine-binding periplasmic protein</fullName>
    </recommendedName>
</protein>
<evidence type="ECO:0000256" key="1">
    <source>
        <dbReference type="ARBA" id="ARBA00004418"/>
    </source>
</evidence>
<sequence length="342" mass="36622">MIPKERPMTRYAPTATLTAALTLAAAPMAVAEEKPVLTVYTYDSFVSDWGPGPKIEAAFEETCGCDLRFVTAGDGAALLARLLLEGDHTEADVVLGLDTNLTARAAQSGLFAESGLGGVTYDLPVAWDDPIFVPYDWGYFAFVYDKTKVAEVPADFEALAASDLKVVIEDPRSSTPGLGLLLWVKEAYGDKAAAIWEGLSDNIVTVTPGWSEAYDMFLRGEADMVLSYTTSPAYHLIAEGDDSKAAAAFREGHYLQVEVAGKVAASDQVALADQFLAFIGTEAFQSVIPETNWMYPAVTPEGGLPAGFDTLVTPDKALLFPAEKAEAVRDAAISEWRAALSR</sequence>
<evidence type="ECO:0000313" key="8">
    <source>
        <dbReference type="EMBL" id="PQV57167.1"/>
    </source>
</evidence>
<dbReference type="Gene3D" id="3.40.190.10">
    <property type="entry name" value="Periplasmic binding protein-like II"/>
    <property type="match status" value="2"/>
</dbReference>
<feature type="signal peptide" evidence="7">
    <location>
        <begin position="1"/>
        <end position="31"/>
    </location>
</feature>
<dbReference type="PANTHER" id="PTHR30006">
    <property type="entry name" value="THIAMINE-BINDING PERIPLASMIC PROTEIN-RELATED"/>
    <property type="match status" value="1"/>
</dbReference>
<reference evidence="8 9" key="1">
    <citation type="submission" date="2018-02" db="EMBL/GenBank/DDBJ databases">
        <title>Genomic Encyclopedia of Archaeal and Bacterial Type Strains, Phase II (KMG-II): from individual species to whole genera.</title>
        <authorList>
            <person name="Goeker M."/>
        </authorList>
    </citation>
    <scope>NUCLEOTIDE SEQUENCE [LARGE SCALE GENOMIC DNA]</scope>
    <source>
        <strain evidence="8 9">DSM 18921</strain>
    </source>
</reference>
<keyword evidence="4" id="KW-0813">Transport</keyword>
<dbReference type="EMBL" id="PVEP01000003">
    <property type="protein sequence ID" value="PQV57167.1"/>
    <property type="molecule type" value="Genomic_DNA"/>
</dbReference>
<comment type="subcellular location">
    <subcellularLocation>
        <location evidence="1">Periplasm</location>
    </subcellularLocation>
</comment>
<gene>
    <name evidence="8" type="ORF">LX70_02027</name>
</gene>
<evidence type="ECO:0000256" key="3">
    <source>
        <dbReference type="ARBA" id="ARBA00019815"/>
    </source>
</evidence>
<dbReference type="AlphaFoldDB" id="A0A2S8S8L3"/>
<dbReference type="InterPro" id="IPR005967">
    <property type="entry name" value="ThiB"/>
</dbReference>
<dbReference type="GO" id="GO:0015888">
    <property type="term" value="P:thiamine transport"/>
    <property type="evidence" value="ECO:0007669"/>
    <property type="project" value="InterPro"/>
</dbReference>
<dbReference type="PANTHER" id="PTHR30006:SF3">
    <property type="entry name" value="THIAMINE-BINDING PERIPLASMIC PROTEIN"/>
    <property type="match status" value="1"/>
</dbReference>
<keyword evidence="9" id="KW-1185">Reference proteome</keyword>
<dbReference type="Pfam" id="PF01547">
    <property type="entry name" value="SBP_bac_1"/>
    <property type="match status" value="1"/>
</dbReference>
<evidence type="ECO:0000256" key="7">
    <source>
        <dbReference type="SAM" id="SignalP"/>
    </source>
</evidence>
<evidence type="ECO:0000256" key="5">
    <source>
        <dbReference type="ARBA" id="ARBA00022729"/>
    </source>
</evidence>